<reference evidence="2" key="1">
    <citation type="submission" date="2021-02" db="EMBL/GenBank/DDBJ databases">
        <authorList>
            <person name="Nowell W R."/>
        </authorList>
    </citation>
    <scope>NUCLEOTIDE SEQUENCE</scope>
</reference>
<evidence type="ECO:0000313" key="1">
    <source>
        <dbReference type="EMBL" id="CAF4558274.1"/>
    </source>
</evidence>
<accession>A0A821GRU8</accession>
<feature type="non-terminal residue" evidence="2">
    <location>
        <position position="1"/>
    </location>
</feature>
<proteinExistence type="predicted"/>
<dbReference type="Proteomes" id="UP000663862">
    <property type="component" value="Unassembled WGS sequence"/>
</dbReference>
<evidence type="ECO:0000313" key="3">
    <source>
        <dbReference type="Proteomes" id="UP000663862"/>
    </source>
</evidence>
<protein>
    <submittedName>
        <fullName evidence="2">Uncharacterized protein</fullName>
    </submittedName>
</protein>
<dbReference type="AlphaFoldDB" id="A0A821GRU8"/>
<name>A0A821GRU8_9BILA</name>
<gene>
    <name evidence="1" type="ORF">HFQ381_LOCUS31300</name>
    <name evidence="2" type="ORF">TSG867_LOCUS31700</name>
</gene>
<dbReference type="EMBL" id="CAJOBQ010006163">
    <property type="protein sequence ID" value="CAF4667847.1"/>
    <property type="molecule type" value="Genomic_DNA"/>
</dbReference>
<dbReference type="EMBL" id="CAJOBO010006223">
    <property type="protein sequence ID" value="CAF4558274.1"/>
    <property type="molecule type" value="Genomic_DNA"/>
</dbReference>
<sequence>LVFVLAIVQYHSSSRFLQQQIPFNISIQFKRK</sequence>
<dbReference type="Proteomes" id="UP000663851">
    <property type="component" value="Unassembled WGS sequence"/>
</dbReference>
<comment type="caution">
    <text evidence="2">The sequence shown here is derived from an EMBL/GenBank/DDBJ whole genome shotgun (WGS) entry which is preliminary data.</text>
</comment>
<evidence type="ECO:0000313" key="2">
    <source>
        <dbReference type="EMBL" id="CAF4667847.1"/>
    </source>
</evidence>
<organism evidence="2 3">
    <name type="scientific">Rotaria socialis</name>
    <dbReference type="NCBI Taxonomy" id="392032"/>
    <lineage>
        <taxon>Eukaryota</taxon>
        <taxon>Metazoa</taxon>
        <taxon>Spiralia</taxon>
        <taxon>Gnathifera</taxon>
        <taxon>Rotifera</taxon>
        <taxon>Eurotatoria</taxon>
        <taxon>Bdelloidea</taxon>
        <taxon>Philodinida</taxon>
        <taxon>Philodinidae</taxon>
        <taxon>Rotaria</taxon>
    </lineage>
</organism>